<proteinExistence type="predicted"/>
<sequence>MKRLNKIKRKGYYKFLIKIFAIKNNGFEWLGFSNIKDYS</sequence>
<reference evidence="1 2" key="1">
    <citation type="submission" date="2020-08" db="EMBL/GenBank/DDBJ databases">
        <title>Genomic Encyclopedia of Type Strains, Phase IV (KMG-IV): sequencing the most valuable type-strain genomes for metagenomic binning, comparative biology and taxonomic classification.</title>
        <authorList>
            <person name="Goeker M."/>
        </authorList>
    </citation>
    <scope>NUCLEOTIDE SEQUENCE [LARGE SCALE GENOMIC DNA]</scope>
    <source>
        <strain evidence="1 2">DSM 10508</strain>
    </source>
</reference>
<evidence type="ECO:0000313" key="1">
    <source>
        <dbReference type="EMBL" id="MBB5141452.1"/>
    </source>
</evidence>
<comment type="caution">
    <text evidence="1">The sequence shown here is derived from an EMBL/GenBank/DDBJ whole genome shotgun (WGS) entry which is preliminary data.</text>
</comment>
<evidence type="ECO:0000313" key="2">
    <source>
        <dbReference type="Proteomes" id="UP000529652"/>
    </source>
</evidence>
<dbReference type="AlphaFoldDB" id="A0AB34Z4B7"/>
<dbReference type="EMBL" id="JACHGM010000003">
    <property type="protein sequence ID" value="MBB5141452.1"/>
    <property type="molecule type" value="Genomic_DNA"/>
</dbReference>
<protein>
    <submittedName>
        <fullName evidence="1">Uncharacterized protein</fullName>
    </submittedName>
</protein>
<name>A0AB34Z4B7_BORAF</name>
<gene>
    <name evidence="1" type="ORF">HNP63_000873</name>
</gene>
<accession>A0AB34Z4B7</accession>
<dbReference type="Proteomes" id="UP000529652">
    <property type="component" value="Unassembled WGS sequence"/>
</dbReference>
<organism evidence="1 2">
    <name type="scientific">Borreliella afzelii</name>
    <name type="common">Borrelia afzelii</name>
    <dbReference type="NCBI Taxonomy" id="29518"/>
    <lineage>
        <taxon>Bacteria</taxon>
        <taxon>Pseudomonadati</taxon>
        <taxon>Spirochaetota</taxon>
        <taxon>Spirochaetia</taxon>
        <taxon>Spirochaetales</taxon>
        <taxon>Borreliaceae</taxon>
        <taxon>Borreliella</taxon>
    </lineage>
</organism>